<dbReference type="Gene3D" id="3.40.50.2300">
    <property type="match status" value="1"/>
</dbReference>
<dbReference type="PROSITE" id="PS51755">
    <property type="entry name" value="OMPR_PHOB"/>
    <property type="match status" value="1"/>
</dbReference>
<evidence type="ECO:0000259" key="8">
    <source>
        <dbReference type="PROSITE" id="PS50110"/>
    </source>
</evidence>
<dbReference type="Gene3D" id="1.10.10.10">
    <property type="entry name" value="Winged helix-like DNA-binding domain superfamily/Winged helix DNA-binding domain"/>
    <property type="match status" value="1"/>
</dbReference>
<evidence type="ECO:0000256" key="4">
    <source>
        <dbReference type="ARBA" id="ARBA00023125"/>
    </source>
</evidence>
<keyword evidence="2" id="KW-0902">Two-component regulatory system</keyword>
<feature type="DNA-binding region" description="OmpR/PhoB-type" evidence="7">
    <location>
        <begin position="126"/>
        <end position="226"/>
    </location>
</feature>
<keyword evidence="4 7" id="KW-0238">DNA-binding</keyword>
<dbReference type="SUPFAM" id="SSF52172">
    <property type="entry name" value="CheY-like"/>
    <property type="match status" value="1"/>
</dbReference>
<dbReference type="GO" id="GO:0006355">
    <property type="term" value="P:regulation of DNA-templated transcription"/>
    <property type="evidence" value="ECO:0007669"/>
    <property type="project" value="InterPro"/>
</dbReference>
<name>A0A7W0CDL0_9ACTN</name>
<dbReference type="Pfam" id="PF00486">
    <property type="entry name" value="Trans_reg_C"/>
    <property type="match status" value="1"/>
</dbReference>
<dbReference type="InterPro" id="IPR001867">
    <property type="entry name" value="OmpR/PhoB-type_DNA-bd"/>
</dbReference>
<organism evidence="10 11">
    <name type="scientific">Nonomuraea soli</name>
    <dbReference type="NCBI Taxonomy" id="1032476"/>
    <lineage>
        <taxon>Bacteria</taxon>
        <taxon>Bacillati</taxon>
        <taxon>Actinomycetota</taxon>
        <taxon>Actinomycetes</taxon>
        <taxon>Streptosporangiales</taxon>
        <taxon>Streptosporangiaceae</taxon>
        <taxon>Nonomuraea</taxon>
    </lineage>
</organism>
<protein>
    <submittedName>
        <fullName evidence="10">DNA-binding response OmpR family regulator</fullName>
    </submittedName>
</protein>
<keyword evidence="3" id="KW-0805">Transcription regulation</keyword>
<sequence length="239" mass="26364">MRRAVVLVVDDNPQMAMIVAMALETAAFDVLVAHDGATALNLLNTTRVDLVVLDITMPAMDGLTVLGIIRTRWAQLPVMFLTGRDSPDDVVAGLERGADDYVVLPFHPRELTLRAKALVRRSGRDDRVIRNGKLTIDLAGREAYLNGRRLELSDLDFVVLSILGRHRGTPVKWSDLWEQAWQTVDLHGAYDVVKSQIYRLRMKLAAVDPGTVYIRTIRGVGYLMPIFGEGGGEGDGGLT</sequence>
<evidence type="ECO:0000256" key="5">
    <source>
        <dbReference type="ARBA" id="ARBA00023163"/>
    </source>
</evidence>
<dbReference type="CDD" id="cd00383">
    <property type="entry name" value="trans_reg_C"/>
    <property type="match status" value="1"/>
</dbReference>
<dbReference type="GO" id="GO:0000156">
    <property type="term" value="F:phosphorelay response regulator activity"/>
    <property type="evidence" value="ECO:0007669"/>
    <property type="project" value="TreeGrafter"/>
</dbReference>
<comment type="caution">
    <text evidence="10">The sequence shown here is derived from an EMBL/GenBank/DDBJ whole genome shotgun (WGS) entry which is preliminary data.</text>
</comment>
<dbReference type="EMBL" id="JACDUR010000001">
    <property type="protein sequence ID" value="MBA2889198.1"/>
    <property type="molecule type" value="Genomic_DNA"/>
</dbReference>
<feature type="domain" description="Response regulatory" evidence="8">
    <location>
        <begin position="5"/>
        <end position="119"/>
    </location>
</feature>
<feature type="domain" description="OmpR/PhoB-type" evidence="9">
    <location>
        <begin position="126"/>
        <end position="226"/>
    </location>
</feature>
<dbReference type="InterPro" id="IPR011006">
    <property type="entry name" value="CheY-like_superfamily"/>
</dbReference>
<dbReference type="GO" id="GO:0000976">
    <property type="term" value="F:transcription cis-regulatory region binding"/>
    <property type="evidence" value="ECO:0007669"/>
    <property type="project" value="TreeGrafter"/>
</dbReference>
<dbReference type="InterPro" id="IPR001789">
    <property type="entry name" value="Sig_transdc_resp-reg_receiver"/>
</dbReference>
<evidence type="ECO:0000256" key="6">
    <source>
        <dbReference type="PROSITE-ProRule" id="PRU00169"/>
    </source>
</evidence>
<proteinExistence type="predicted"/>
<evidence type="ECO:0000256" key="3">
    <source>
        <dbReference type="ARBA" id="ARBA00023015"/>
    </source>
</evidence>
<dbReference type="InterPro" id="IPR036388">
    <property type="entry name" value="WH-like_DNA-bd_sf"/>
</dbReference>
<evidence type="ECO:0000259" key="9">
    <source>
        <dbReference type="PROSITE" id="PS51755"/>
    </source>
</evidence>
<dbReference type="Gene3D" id="6.10.250.690">
    <property type="match status" value="1"/>
</dbReference>
<reference evidence="10 11" key="1">
    <citation type="submission" date="2020-07" db="EMBL/GenBank/DDBJ databases">
        <title>Genomic Encyclopedia of Type Strains, Phase IV (KMG-IV): sequencing the most valuable type-strain genomes for metagenomic binning, comparative biology and taxonomic classification.</title>
        <authorList>
            <person name="Goeker M."/>
        </authorList>
    </citation>
    <scope>NUCLEOTIDE SEQUENCE [LARGE SCALE GENOMIC DNA]</scope>
    <source>
        <strain evidence="10 11">DSM 45533</strain>
    </source>
</reference>
<dbReference type="PANTHER" id="PTHR48111:SF1">
    <property type="entry name" value="TWO-COMPONENT RESPONSE REGULATOR ORR33"/>
    <property type="match status" value="1"/>
</dbReference>
<dbReference type="SMART" id="SM00448">
    <property type="entry name" value="REC"/>
    <property type="match status" value="1"/>
</dbReference>
<keyword evidence="11" id="KW-1185">Reference proteome</keyword>
<dbReference type="SMART" id="SM00862">
    <property type="entry name" value="Trans_reg_C"/>
    <property type="match status" value="1"/>
</dbReference>
<evidence type="ECO:0000313" key="10">
    <source>
        <dbReference type="EMBL" id="MBA2889198.1"/>
    </source>
</evidence>
<keyword evidence="1 6" id="KW-0597">Phosphoprotein</keyword>
<dbReference type="GO" id="GO:0005829">
    <property type="term" value="C:cytosol"/>
    <property type="evidence" value="ECO:0007669"/>
    <property type="project" value="TreeGrafter"/>
</dbReference>
<dbReference type="InterPro" id="IPR039420">
    <property type="entry name" value="WalR-like"/>
</dbReference>
<dbReference type="Proteomes" id="UP000530928">
    <property type="component" value="Unassembled WGS sequence"/>
</dbReference>
<feature type="modified residue" description="4-aspartylphosphate" evidence="6">
    <location>
        <position position="54"/>
    </location>
</feature>
<dbReference type="CDD" id="cd17574">
    <property type="entry name" value="REC_OmpR"/>
    <property type="match status" value="1"/>
</dbReference>
<dbReference type="AlphaFoldDB" id="A0A7W0CDL0"/>
<dbReference type="Pfam" id="PF00072">
    <property type="entry name" value="Response_reg"/>
    <property type="match status" value="1"/>
</dbReference>
<evidence type="ECO:0000313" key="11">
    <source>
        <dbReference type="Proteomes" id="UP000530928"/>
    </source>
</evidence>
<dbReference type="GO" id="GO:0032993">
    <property type="term" value="C:protein-DNA complex"/>
    <property type="evidence" value="ECO:0007669"/>
    <property type="project" value="TreeGrafter"/>
</dbReference>
<dbReference type="RefSeq" id="WP_181608015.1">
    <property type="nucleotide sequence ID" value="NZ_BAABAM010000001.1"/>
</dbReference>
<accession>A0A7W0CDL0</accession>
<evidence type="ECO:0000256" key="2">
    <source>
        <dbReference type="ARBA" id="ARBA00023012"/>
    </source>
</evidence>
<evidence type="ECO:0000256" key="1">
    <source>
        <dbReference type="ARBA" id="ARBA00022553"/>
    </source>
</evidence>
<gene>
    <name evidence="10" type="ORF">HNR30_000533</name>
</gene>
<keyword evidence="5" id="KW-0804">Transcription</keyword>
<dbReference type="PROSITE" id="PS50110">
    <property type="entry name" value="RESPONSE_REGULATORY"/>
    <property type="match status" value="1"/>
</dbReference>
<dbReference type="PANTHER" id="PTHR48111">
    <property type="entry name" value="REGULATOR OF RPOS"/>
    <property type="match status" value="1"/>
</dbReference>
<evidence type="ECO:0000256" key="7">
    <source>
        <dbReference type="PROSITE-ProRule" id="PRU01091"/>
    </source>
</evidence>